<dbReference type="NCBIfam" id="TIGR00378">
    <property type="entry name" value="cax"/>
    <property type="match status" value="1"/>
</dbReference>
<evidence type="ECO:0000256" key="7">
    <source>
        <dbReference type="ARBA" id="ARBA00022989"/>
    </source>
</evidence>
<feature type="transmembrane region" description="Helical" evidence="10">
    <location>
        <begin position="255"/>
        <end position="277"/>
    </location>
</feature>
<protein>
    <recommendedName>
        <fullName evidence="10">Vacuolar calcium ion transporter</fullName>
    </recommendedName>
</protein>
<dbReference type="EMBL" id="OZ037947">
    <property type="protein sequence ID" value="CAL1708265.1"/>
    <property type="molecule type" value="Genomic_DNA"/>
</dbReference>
<keyword evidence="10" id="KW-0050">Antiport</keyword>
<keyword evidence="9 10" id="KW-0472">Membrane</keyword>
<dbReference type="InterPro" id="IPR004798">
    <property type="entry name" value="CAX-like"/>
</dbReference>
<feature type="domain" description="Sodium/calcium exchanger membrane region" evidence="12">
    <location>
        <begin position="159"/>
        <end position="317"/>
    </location>
</feature>
<dbReference type="Proteomes" id="UP001497453">
    <property type="component" value="Chromosome 4"/>
</dbReference>
<feature type="transmembrane region" description="Helical" evidence="10">
    <location>
        <begin position="131"/>
        <end position="152"/>
    </location>
</feature>
<feature type="transmembrane region" description="Helical" evidence="10">
    <location>
        <begin position="432"/>
        <end position="459"/>
    </location>
</feature>
<keyword evidence="5 10" id="KW-0812">Transmembrane</keyword>
<evidence type="ECO:0000256" key="3">
    <source>
        <dbReference type="ARBA" id="ARBA00022448"/>
    </source>
</evidence>
<keyword evidence="7 10" id="KW-1133">Transmembrane helix</keyword>
<dbReference type="PANTHER" id="PTHR31503:SF20">
    <property type="entry name" value="CA(2+)_H(+) EXCHANGER, PUTATIVE (EUROFUNG)-RELATED"/>
    <property type="match status" value="1"/>
</dbReference>
<evidence type="ECO:0000256" key="5">
    <source>
        <dbReference type="ARBA" id="ARBA00022692"/>
    </source>
</evidence>
<feature type="transmembrane region" description="Helical" evidence="10">
    <location>
        <begin position="224"/>
        <end position="243"/>
    </location>
</feature>
<keyword evidence="4 10" id="KW-0109">Calcium transport</keyword>
<keyword evidence="6 10" id="KW-0106">Calcium</keyword>
<evidence type="ECO:0000256" key="4">
    <source>
        <dbReference type="ARBA" id="ARBA00022568"/>
    </source>
</evidence>
<keyword evidence="14" id="KW-1185">Reference proteome</keyword>
<name>A0ABP1DKA6_9APHY</name>
<feature type="region of interest" description="Disordered" evidence="11">
    <location>
        <begin position="1"/>
        <end position="42"/>
    </location>
</feature>
<dbReference type="PANTHER" id="PTHR31503">
    <property type="entry name" value="VACUOLAR CALCIUM ION TRANSPORTER"/>
    <property type="match status" value="1"/>
</dbReference>
<dbReference type="Pfam" id="PF01699">
    <property type="entry name" value="Na_Ca_ex"/>
    <property type="match status" value="2"/>
</dbReference>
<comment type="function">
    <text evidence="10">Has a role in promoting intracellular calcium ion sequestration via the exchange of calcium ions for hydrogen ions across the vacuolar membrane. Involved also in manganese ion homeostasis via its uptake into the vacuole.</text>
</comment>
<dbReference type="InterPro" id="IPR004837">
    <property type="entry name" value="NaCa_Exmemb"/>
</dbReference>
<dbReference type="InterPro" id="IPR004713">
    <property type="entry name" value="CaH_exchang"/>
</dbReference>
<organism evidence="13 14">
    <name type="scientific">Somion occarium</name>
    <dbReference type="NCBI Taxonomy" id="3059160"/>
    <lineage>
        <taxon>Eukaryota</taxon>
        <taxon>Fungi</taxon>
        <taxon>Dikarya</taxon>
        <taxon>Basidiomycota</taxon>
        <taxon>Agaricomycotina</taxon>
        <taxon>Agaricomycetes</taxon>
        <taxon>Polyporales</taxon>
        <taxon>Cerrenaceae</taxon>
        <taxon>Somion</taxon>
    </lineage>
</organism>
<feature type="domain" description="Sodium/calcium exchanger membrane region" evidence="12">
    <location>
        <begin position="367"/>
        <end position="511"/>
    </location>
</feature>
<feature type="transmembrane region" description="Helical" evidence="10">
    <location>
        <begin position="465"/>
        <end position="486"/>
    </location>
</feature>
<evidence type="ECO:0000313" key="13">
    <source>
        <dbReference type="EMBL" id="CAL1708265.1"/>
    </source>
</evidence>
<feature type="transmembrane region" description="Helical" evidence="10">
    <location>
        <begin position="191"/>
        <end position="212"/>
    </location>
</feature>
<evidence type="ECO:0000256" key="11">
    <source>
        <dbReference type="SAM" id="MobiDB-lite"/>
    </source>
</evidence>
<reference evidence="14" key="1">
    <citation type="submission" date="2024-04" db="EMBL/GenBank/DDBJ databases">
        <authorList>
            <person name="Shaw F."/>
            <person name="Minotto A."/>
        </authorList>
    </citation>
    <scope>NUCLEOTIDE SEQUENCE [LARGE SCALE GENOMIC DNA]</scope>
</reference>
<feature type="transmembrane region" description="Helical" evidence="10">
    <location>
        <begin position="364"/>
        <end position="386"/>
    </location>
</feature>
<evidence type="ECO:0000256" key="9">
    <source>
        <dbReference type="ARBA" id="ARBA00023136"/>
    </source>
</evidence>
<gene>
    <name evidence="13" type="ORF">GFSPODELE1_LOCUS6774</name>
</gene>
<keyword evidence="10" id="KW-0926">Vacuole</keyword>
<feature type="transmembrane region" description="Helical" evidence="10">
    <location>
        <begin position="493"/>
        <end position="513"/>
    </location>
</feature>
<feature type="transmembrane region" description="Helical" evidence="10">
    <location>
        <begin position="158"/>
        <end position="179"/>
    </location>
</feature>
<evidence type="ECO:0000256" key="1">
    <source>
        <dbReference type="ARBA" id="ARBA00004127"/>
    </source>
</evidence>
<evidence type="ECO:0000256" key="6">
    <source>
        <dbReference type="ARBA" id="ARBA00022837"/>
    </source>
</evidence>
<comment type="caution">
    <text evidence="10">Lacks conserved residue(s) required for the propagation of feature annotation.</text>
</comment>
<accession>A0ABP1DKA6</accession>
<dbReference type="InterPro" id="IPR044880">
    <property type="entry name" value="NCX_ion-bd_dom_sf"/>
</dbReference>
<feature type="compositionally biased region" description="Polar residues" evidence="11">
    <location>
        <begin position="80"/>
        <end position="96"/>
    </location>
</feature>
<feature type="transmembrane region" description="Helical" evidence="10">
    <location>
        <begin position="297"/>
        <end position="318"/>
    </location>
</feature>
<feature type="compositionally biased region" description="Low complexity" evidence="11">
    <location>
        <begin position="67"/>
        <end position="79"/>
    </location>
</feature>
<proteinExistence type="inferred from homology"/>
<evidence type="ECO:0000313" key="14">
    <source>
        <dbReference type="Proteomes" id="UP001497453"/>
    </source>
</evidence>
<keyword evidence="3 10" id="KW-0813">Transport</keyword>
<evidence type="ECO:0000256" key="8">
    <source>
        <dbReference type="ARBA" id="ARBA00023065"/>
    </source>
</evidence>
<comment type="subcellular location">
    <subcellularLocation>
        <location evidence="1">Endomembrane system</location>
        <topology evidence="1">Multi-pass membrane protein</topology>
    </subcellularLocation>
    <subcellularLocation>
        <location evidence="10">Vacuole membrane</location>
    </subcellularLocation>
</comment>
<keyword evidence="8 10" id="KW-0406">Ion transport</keyword>
<dbReference type="Gene3D" id="1.20.1420.30">
    <property type="entry name" value="NCX, central ion-binding region"/>
    <property type="match status" value="2"/>
</dbReference>
<sequence>MSEAGSISSFHTADSTNADGNSSVADSQSTGRSTLPQSSLHTFRTANGTIEVQASVDEFETAVEAGRTLSSSTTQSTRRNLGSSASSTSHSDPNRSNAALRMRSLSYAITESMKPDKRIGQRPSFAQGIRMLILSSWLNVLLIFIPISWALYFSKFKAPIVFSCLYLAVIPLGNLIGILTDEITLRIGTAFGIWVATTMGNSVEFISAIVAVRNCELCVVQSSLVGAMLSNLLLILGLCFFAGGTRFSEQGFSPGIAQINSSLLVLAVIAVLLPAAFHFSVNGQLTDPDQGQAILRMSHGAALVLLSLYFNFVLFQLFSHVQLYSDERSPDTFQNSFGEQTSNTRDPESTLYEEEEEEVPFLSIWLAIGFLVFVIALTVATVEFLVNTIGELTATGGISREWIGLILLPLLSGNTAERIKSVTISVKDKINLCIKTAVGSTIQIAILIIPLVICIAWIMGKPLTLLFDPFECVALFLSVLTLNYILADGKTNWFEGMILIHLYFLVAVAFWFYPRSDPSERIRGNVVYFGRRFNHQRQYHKTSSEQHGGASYSTYTVT</sequence>
<evidence type="ECO:0000256" key="2">
    <source>
        <dbReference type="ARBA" id="ARBA00008170"/>
    </source>
</evidence>
<evidence type="ECO:0000256" key="10">
    <source>
        <dbReference type="RuleBase" id="RU365028"/>
    </source>
</evidence>
<comment type="similarity">
    <text evidence="2 10">Belongs to the Ca(2+):cation antiporter (CaCA) (TC 2.A.19) family.</text>
</comment>
<feature type="region of interest" description="Disordered" evidence="11">
    <location>
        <begin position="66"/>
        <end position="96"/>
    </location>
</feature>
<evidence type="ECO:0000259" key="12">
    <source>
        <dbReference type="Pfam" id="PF01699"/>
    </source>
</evidence>